<name>A0ABT3WLE2_9PROT</name>
<protein>
    <submittedName>
        <fullName evidence="8">Phage major capsid protein</fullName>
    </submittedName>
</protein>
<comment type="subcellular location">
    <subcellularLocation>
        <location evidence="1">Virion</location>
    </subcellularLocation>
</comment>
<evidence type="ECO:0000256" key="2">
    <source>
        <dbReference type="ARBA" id="ARBA00022612"/>
    </source>
</evidence>
<evidence type="ECO:0000313" key="8">
    <source>
        <dbReference type="EMBL" id="MCX5619914.1"/>
    </source>
</evidence>
<evidence type="ECO:0000313" key="9">
    <source>
        <dbReference type="Proteomes" id="UP001165575"/>
    </source>
</evidence>
<evidence type="ECO:0000256" key="4">
    <source>
        <dbReference type="ARBA" id="ARBA00022801"/>
    </source>
</evidence>
<organism evidence="8 9">
    <name type="scientific">Bombella pollinis</name>
    <dbReference type="NCBI Taxonomy" id="2967337"/>
    <lineage>
        <taxon>Bacteria</taxon>
        <taxon>Pseudomonadati</taxon>
        <taxon>Pseudomonadota</taxon>
        <taxon>Alphaproteobacteria</taxon>
        <taxon>Acetobacterales</taxon>
        <taxon>Acetobacteraceae</taxon>
        <taxon>Bombella</taxon>
    </lineage>
</organism>
<evidence type="ECO:0000256" key="1">
    <source>
        <dbReference type="ARBA" id="ARBA00004328"/>
    </source>
</evidence>
<dbReference type="EMBL" id="JANIDX010000005">
    <property type="protein sequence ID" value="MCX5619914.1"/>
    <property type="molecule type" value="Genomic_DNA"/>
</dbReference>
<evidence type="ECO:0000259" key="7">
    <source>
        <dbReference type="Pfam" id="PF05065"/>
    </source>
</evidence>
<gene>
    <name evidence="8" type="ORF">NQF89_05695</name>
</gene>
<evidence type="ECO:0000256" key="5">
    <source>
        <dbReference type="SAM" id="MobiDB-lite"/>
    </source>
</evidence>
<dbReference type="Gene3D" id="3.30.2400.10">
    <property type="entry name" value="Major capsid protein gp5"/>
    <property type="match status" value="1"/>
</dbReference>
<sequence>MEINEILRKAKAEGGKRVANVENIDAGNRTVSLAFSSESAQVSRWFGTEILGHKAGEVRLDRINDGGPLLMDHDWTDQIGVVENARIDGDGVGRATVRFGKSPRADEIFRDVQDGIRRHVSVGYAVRGMQLISDDEENGPVYRVTDWEPTEISMVSVPADHGVGIGRGLSHPDIKPPEGIVDNQGKNTGTPSQYNGENRMSAGAANEGQKPNPDTTALGAQPTRDYESEKRAAMRAEQERVKNILDLGRQYGASDLAAEFAANPQGTVEGLSRALLERTGKTFAVPAPSTDIGMTKRDLRNFSVLRAVRAMTAQDRRTREAAGFEFEVSQEAAKRQNQRNADGIIIPSDVLRHNLSDDFSLLRDGSGTMNTASNGQTGAGSTGGATVQTSVLAGSYIDILRNKAVFARGARMLGGLVGNISIPRQTAATQGYWLGEGDDATFSAMDFGAVELKPKTAAANTVITRRLLEQSSMDVEMLVRADLAKQMALVIDYSGYYGHGGDKQPLGLANMLGIGGVTFAGPQPTWQELVELETMIAEKNADVDSMRFKARPAFRGYAKTALKFNVNGSQIIWEDGGTVNGYPVDVTNQVATGDLFFGNFGDVLMGMWGGLELIVDPYTRSTAGNVVLTTFQDIDWQFRRTESFVYAKGGAPAASSGSTGKSGS</sequence>
<feature type="compositionally biased region" description="Polar residues" evidence="5">
    <location>
        <begin position="184"/>
        <end position="198"/>
    </location>
</feature>
<dbReference type="InterPro" id="IPR024455">
    <property type="entry name" value="Phage_capsid"/>
</dbReference>
<dbReference type="Proteomes" id="UP001165575">
    <property type="component" value="Unassembled WGS sequence"/>
</dbReference>
<keyword evidence="3" id="KW-0645">Protease</keyword>
<dbReference type="InterPro" id="IPR054612">
    <property type="entry name" value="Phage_capsid-like_C"/>
</dbReference>
<dbReference type="SUPFAM" id="SSF56563">
    <property type="entry name" value="Major capsid protein gp5"/>
    <property type="match status" value="1"/>
</dbReference>
<feature type="domain" description="Prohead serine protease" evidence="6">
    <location>
        <begin position="54"/>
        <end position="160"/>
    </location>
</feature>
<proteinExistence type="predicted"/>
<reference evidence="8 9" key="1">
    <citation type="submission" date="2022-07" db="EMBL/GenBank/DDBJ databases">
        <title>Bombella genomes.</title>
        <authorList>
            <person name="Harer L."/>
            <person name="Styblova S."/>
            <person name="Ehrmann M."/>
        </authorList>
    </citation>
    <scope>NUCLEOTIDE SEQUENCE [LARGE SCALE GENOMIC DNA]</scope>
    <source>
        <strain evidence="8 9">TMW 2.2556</strain>
    </source>
</reference>
<feature type="region of interest" description="Disordered" evidence="5">
    <location>
        <begin position="171"/>
        <end position="224"/>
    </location>
</feature>
<dbReference type="Pfam" id="PF05065">
    <property type="entry name" value="Phage_capsid"/>
    <property type="match status" value="1"/>
</dbReference>
<keyword evidence="9" id="KW-1185">Reference proteome</keyword>
<dbReference type="InterPro" id="IPR054613">
    <property type="entry name" value="Peptidase_S78_dom"/>
</dbReference>
<dbReference type="NCBIfam" id="TIGR01554">
    <property type="entry name" value="major_cap_HK97"/>
    <property type="match status" value="1"/>
</dbReference>
<dbReference type="RefSeq" id="WP_266137741.1">
    <property type="nucleotide sequence ID" value="NZ_JANIDX010000005.1"/>
</dbReference>
<keyword evidence="4" id="KW-0378">Hydrolase</keyword>
<evidence type="ECO:0000256" key="3">
    <source>
        <dbReference type="ARBA" id="ARBA00022670"/>
    </source>
</evidence>
<dbReference type="Pfam" id="PF04586">
    <property type="entry name" value="Peptidase_S78"/>
    <property type="match status" value="1"/>
</dbReference>
<feature type="domain" description="Phage capsid-like C-terminal" evidence="7">
    <location>
        <begin position="383"/>
        <end position="648"/>
    </location>
</feature>
<accession>A0ABT3WLE2</accession>
<comment type="caution">
    <text evidence="8">The sequence shown here is derived from an EMBL/GenBank/DDBJ whole genome shotgun (WGS) entry which is preliminary data.</text>
</comment>
<evidence type="ECO:0000259" key="6">
    <source>
        <dbReference type="Pfam" id="PF04586"/>
    </source>
</evidence>
<keyword evidence="2" id="KW-1188">Viral release from host cell</keyword>